<proteinExistence type="predicted"/>
<evidence type="ECO:0000313" key="2">
    <source>
        <dbReference type="Proteomes" id="UP000789405"/>
    </source>
</evidence>
<dbReference type="Proteomes" id="UP000789405">
    <property type="component" value="Unassembled WGS sequence"/>
</dbReference>
<organism evidence="1 2">
    <name type="scientific">Dentiscutata erythropus</name>
    <dbReference type="NCBI Taxonomy" id="1348616"/>
    <lineage>
        <taxon>Eukaryota</taxon>
        <taxon>Fungi</taxon>
        <taxon>Fungi incertae sedis</taxon>
        <taxon>Mucoromycota</taxon>
        <taxon>Glomeromycotina</taxon>
        <taxon>Glomeromycetes</taxon>
        <taxon>Diversisporales</taxon>
        <taxon>Gigasporaceae</taxon>
        <taxon>Dentiscutata</taxon>
    </lineage>
</organism>
<comment type="caution">
    <text evidence="1">The sequence shown here is derived from an EMBL/GenBank/DDBJ whole genome shotgun (WGS) entry which is preliminary data.</text>
</comment>
<accession>A0A9N9NJS5</accession>
<sequence length="44" mass="5274">MSDYFAKLRAYDQLLSNWYTNTSPNMSPKEYSYYKDLLHKVYAG</sequence>
<dbReference type="AlphaFoldDB" id="A0A9N9NJS5"/>
<reference evidence="1" key="1">
    <citation type="submission" date="2021-06" db="EMBL/GenBank/DDBJ databases">
        <authorList>
            <person name="Kallberg Y."/>
            <person name="Tangrot J."/>
            <person name="Rosling A."/>
        </authorList>
    </citation>
    <scope>NUCLEOTIDE SEQUENCE</scope>
    <source>
        <strain evidence="1">MA453B</strain>
    </source>
</reference>
<name>A0A9N9NJS5_9GLOM</name>
<keyword evidence="2" id="KW-1185">Reference proteome</keyword>
<dbReference type="EMBL" id="CAJVPY010013167">
    <property type="protein sequence ID" value="CAG8738937.1"/>
    <property type="molecule type" value="Genomic_DNA"/>
</dbReference>
<gene>
    <name evidence="1" type="ORF">DERYTH_LOCUS15824</name>
</gene>
<evidence type="ECO:0000313" key="1">
    <source>
        <dbReference type="EMBL" id="CAG8738937.1"/>
    </source>
</evidence>
<protein>
    <submittedName>
        <fullName evidence="1">8621_t:CDS:1</fullName>
    </submittedName>
</protein>
<feature type="non-terminal residue" evidence="1">
    <location>
        <position position="44"/>
    </location>
</feature>